<sequence length="82" mass="10056">MKRDRHHKLVLVDLIRENNIKIFAEIGVARCTTLNHILQQTELSEYWAVDPWLPYNCIDKRMKVSEKRWKSWHMKACRRMLY</sequence>
<gene>
    <name evidence="1" type="ORF">S01H1_16663</name>
</gene>
<name>X0STY0_9ZZZZ</name>
<protein>
    <submittedName>
        <fullName evidence="1">Uncharacterized protein</fullName>
    </submittedName>
</protein>
<evidence type="ECO:0000313" key="1">
    <source>
        <dbReference type="EMBL" id="GAF67270.1"/>
    </source>
</evidence>
<dbReference type="AlphaFoldDB" id="X0STY0"/>
<dbReference type="EMBL" id="BARS01008778">
    <property type="protein sequence ID" value="GAF67270.1"/>
    <property type="molecule type" value="Genomic_DNA"/>
</dbReference>
<reference evidence="1" key="1">
    <citation type="journal article" date="2014" name="Front. Microbiol.">
        <title>High frequency of phylogenetically diverse reductive dehalogenase-homologous genes in deep subseafloor sedimentary metagenomes.</title>
        <authorList>
            <person name="Kawai M."/>
            <person name="Futagami T."/>
            <person name="Toyoda A."/>
            <person name="Takaki Y."/>
            <person name="Nishi S."/>
            <person name="Hori S."/>
            <person name="Arai W."/>
            <person name="Tsubouchi T."/>
            <person name="Morono Y."/>
            <person name="Uchiyama I."/>
            <person name="Ito T."/>
            <person name="Fujiyama A."/>
            <person name="Inagaki F."/>
            <person name="Takami H."/>
        </authorList>
    </citation>
    <scope>NUCLEOTIDE SEQUENCE</scope>
    <source>
        <strain evidence="1">Expedition CK06-06</strain>
    </source>
</reference>
<organism evidence="1">
    <name type="scientific">marine sediment metagenome</name>
    <dbReference type="NCBI Taxonomy" id="412755"/>
    <lineage>
        <taxon>unclassified sequences</taxon>
        <taxon>metagenomes</taxon>
        <taxon>ecological metagenomes</taxon>
    </lineage>
</organism>
<comment type="caution">
    <text evidence="1">The sequence shown here is derived from an EMBL/GenBank/DDBJ whole genome shotgun (WGS) entry which is preliminary data.</text>
</comment>
<proteinExistence type="predicted"/>
<feature type="non-terminal residue" evidence="1">
    <location>
        <position position="82"/>
    </location>
</feature>
<accession>X0STY0</accession>